<dbReference type="PANTHER" id="PTHR10739">
    <property type="entry name" value="CYTIDYLYLTRANSFERASE"/>
    <property type="match status" value="1"/>
</dbReference>
<name>A0A9W7A5Z3_9STRA</name>
<accession>A0A9W7A5Z3</accession>
<dbReference type="GO" id="GO:0031210">
    <property type="term" value="F:phosphatidylcholine binding"/>
    <property type="evidence" value="ECO:0007669"/>
    <property type="project" value="TreeGrafter"/>
</dbReference>
<dbReference type="PANTHER" id="PTHR10739:SF13">
    <property type="entry name" value="CHOLINE-PHOSPHATE CYTIDYLYLTRANSFERASE"/>
    <property type="match status" value="1"/>
</dbReference>
<feature type="domain" description="Cytidyltransferase-like" evidence="2">
    <location>
        <begin position="302"/>
        <end position="426"/>
    </location>
</feature>
<dbReference type="Gene3D" id="3.40.50.620">
    <property type="entry name" value="HUPs"/>
    <property type="match status" value="1"/>
</dbReference>
<reference evidence="4" key="1">
    <citation type="journal article" date="2023" name="Commun. Biol.">
        <title>Genome analysis of Parmales, the sister group of diatoms, reveals the evolutionary specialization of diatoms from phago-mixotrophs to photoautotrophs.</title>
        <authorList>
            <person name="Ban H."/>
            <person name="Sato S."/>
            <person name="Yoshikawa S."/>
            <person name="Yamada K."/>
            <person name="Nakamura Y."/>
            <person name="Ichinomiya M."/>
            <person name="Sato N."/>
            <person name="Blanc-Mathieu R."/>
            <person name="Endo H."/>
            <person name="Kuwata A."/>
            <person name="Ogata H."/>
        </authorList>
    </citation>
    <scope>NUCLEOTIDE SEQUENCE [LARGE SCALE GENOMIC DNA]</scope>
</reference>
<gene>
    <name evidence="3" type="ORF">TL16_g03874</name>
</gene>
<dbReference type="EC" id="2.7.7.15" evidence="1"/>
<proteinExistence type="predicted"/>
<evidence type="ECO:0000256" key="1">
    <source>
        <dbReference type="ARBA" id="ARBA00026101"/>
    </source>
</evidence>
<dbReference type="AlphaFoldDB" id="A0A9W7A5Z3"/>
<dbReference type="InterPro" id="IPR014729">
    <property type="entry name" value="Rossmann-like_a/b/a_fold"/>
</dbReference>
<sequence>MSSHPPPPPLGPKPLLLTNKQISALFRTLSDLTLALKKLNVDWVVTGGSLLGCIRQEGVLFCDDDIDIAIISEESYAIVREKLSETIGKDYAYKVEAWEGGDKLRPRYSDVFIDIFCLRDYKNEEELKNVIGIKKNGQAQSSDYVNDILNKINTAVLNGNGSYPPLYPLYHFSSRKAIEMWPKEVYRTCELLPIRKDMRFGPVLGVGGPRCWKLLLERAFGSDCFEVYYESVRHSGSNGGMWEMSEKTELKDEHYIPIQPLLKKERVESSHNKESLFKWLEREEKIESCWLTLPEGKKRTVYMDGVFDLFHVGHLEAIKQARRLGDFLILGVTGDKDAEGYKRRPVICEEDRCCVLRELKDVGEVLCPCPLIVTEEFMKSKGIDLVVHGFKNYEDAEKQREFFEWPMEVGRFELIQYSNKASTSEILERIVSERILEMEVKGVDTKKKNPEWFGASVASVTNDSAELPRPFTAELEEVIMKHVEKAMVNSNKALEKIESEVVGFRNVLDRFMGSEISREGTFEFDTEKHNIVAAFLEAAKLEKDYDLARMHEGEGEKER</sequence>
<dbReference type="InterPro" id="IPR004821">
    <property type="entry name" value="Cyt_trans-like"/>
</dbReference>
<dbReference type="NCBIfam" id="TIGR00125">
    <property type="entry name" value="cyt_tran_rel"/>
    <property type="match status" value="1"/>
</dbReference>
<dbReference type="Pfam" id="PF01467">
    <property type="entry name" value="CTP_transf_like"/>
    <property type="match status" value="1"/>
</dbReference>
<dbReference type="Proteomes" id="UP001162640">
    <property type="component" value="Unassembled WGS sequence"/>
</dbReference>
<evidence type="ECO:0000313" key="3">
    <source>
        <dbReference type="EMBL" id="GMH64046.1"/>
    </source>
</evidence>
<dbReference type="InterPro" id="IPR045049">
    <property type="entry name" value="Pcy1-like"/>
</dbReference>
<organism evidence="3 4">
    <name type="scientific">Triparma laevis f. inornata</name>
    <dbReference type="NCBI Taxonomy" id="1714386"/>
    <lineage>
        <taxon>Eukaryota</taxon>
        <taxon>Sar</taxon>
        <taxon>Stramenopiles</taxon>
        <taxon>Ochrophyta</taxon>
        <taxon>Bolidophyceae</taxon>
        <taxon>Parmales</taxon>
        <taxon>Triparmaceae</taxon>
        <taxon>Triparma</taxon>
    </lineage>
</organism>
<dbReference type="EMBL" id="BLQM01000104">
    <property type="protein sequence ID" value="GMH64046.1"/>
    <property type="molecule type" value="Genomic_DNA"/>
</dbReference>
<evidence type="ECO:0000259" key="2">
    <source>
        <dbReference type="Pfam" id="PF01467"/>
    </source>
</evidence>
<dbReference type="GO" id="GO:0004105">
    <property type="term" value="F:choline-phosphate cytidylyltransferase activity"/>
    <property type="evidence" value="ECO:0007669"/>
    <property type="project" value="UniProtKB-EC"/>
</dbReference>
<protein>
    <recommendedName>
        <fullName evidence="1">choline-phosphate cytidylyltransferase</fullName>
        <ecNumber evidence="1">2.7.7.15</ecNumber>
    </recommendedName>
</protein>
<dbReference type="SUPFAM" id="SSF52374">
    <property type="entry name" value="Nucleotidylyl transferase"/>
    <property type="match status" value="1"/>
</dbReference>
<comment type="caution">
    <text evidence="3">The sequence shown here is derived from an EMBL/GenBank/DDBJ whole genome shotgun (WGS) entry which is preliminary data.</text>
</comment>
<evidence type="ECO:0000313" key="4">
    <source>
        <dbReference type="Proteomes" id="UP001162640"/>
    </source>
</evidence>